<dbReference type="Gene3D" id="3.50.50.60">
    <property type="entry name" value="FAD/NAD(P)-binding domain"/>
    <property type="match status" value="1"/>
</dbReference>
<dbReference type="InterPro" id="IPR002937">
    <property type="entry name" value="Amino_oxidase"/>
</dbReference>
<dbReference type="PANTHER" id="PTHR10742:SF410">
    <property type="entry name" value="LYSINE-SPECIFIC HISTONE DEMETHYLASE 2"/>
    <property type="match status" value="1"/>
</dbReference>
<dbReference type="SUPFAM" id="SSF54373">
    <property type="entry name" value="FAD-linked reductases, C-terminal domain"/>
    <property type="match status" value="1"/>
</dbReference>
<dbReference type="Gene3D" id="1.10.405.40">
    <property type="match status" value="1"/>
</dbReference>
<evidence type="ECO:0000313" key="3">
    <source>
        <dbReference type="EMBL" id="MDT9683114.1"/>
    </source>
</evidence>
<dbReference type="Proteomes" id="UP001250181">
    <property type="component" value="Unassembled WGS sequence"/>
</dbReference>
<accession>A0ABU3QK25</accession>
<comment type="caution">
    <text evidence="3">The sequence shown here is derived from an EMBL/GenBank/DDBJ whole genome shotgun (WGS) entry which is preliminary data.</text>
</comment>
<sequence length="584" mass="64605">MSHDPQADPPPASDLEADFPFDYAAYTAGRRIGRLPDHALGTPVAVVGTGGAGMTAAYELMRVGCRPVLYEAESSQDGPGGRRLGGRMYSRRLHPADSAVVELGCMRFPDSARLLRQYTDAFGLHWRPFRENYASGTTPLTVLHVDGQRHEVRSITDLYPHQELFQQAHTSWTRALTDIGFFDLQRHLAARDRAAARQVWKDLVHRFSSWSFQRFLTEPDGAGLSPYQAQLLGTAGVGPAAWDTFFDLAFLELVRLLLASEGGTMYYLHEGISALAEGFWTHRTTGPDSRTTSLEEINRGAPRPAVTALDVPTTADRPITVHSADGRSESFPAVVFTPQMHALETTVDIRSTGPGSSPFGPRLWRAIRRLSYWPSAKTALVTRDPFWEGTSLDGVTLTDRLPRASYTLDYGEPREDGGRRAVLVLSFTWAEDSMKVATCPLDERVELFLRELSAIHPQVADRLRQEAADAGAETISWENEPHFRGLCRFSRPGEYQYQWDLFAHFMKEFTGEPVIPGEPSHNLFLAGDDIAWSSGWLDHAMASGLNAAWGVLRALGGRTLPDNPGPGDLWTDPAYQPIPSPTSS</sequence>
<dbReference type="EMBL" id="JAWCTQ010000014">
    <property type="protein sequence ID" value="MDT9683114.1"/>
    <property type="molecule type" value="Genomic_DNA"/>
</dbReference>
<evidence type="ECO:0000313" key="4">
    <source>
        <dbReference type="Proteomes" id="UP001250181"/>
    </source>
</evidence>
<gene>
    <name evidence="3" type="ORF">RND61_13680</name>
</gene>
<dbReference type="InterPro" id="IPR050281">
    <property type="entry name" value="Flavin_monoamine_oxidase"/>
</dbReference>
<dbReference type="PANTHER" id="PTHR10742">
    <property type="entry name" value="FLAVIN MONOAMINE OXIDASE"/>
    <property type="match status" value="1"/>
</dbReference>
<dbReference type="Pfam" id="PF01593">
    <property type="entry name" value="Amino_oxidase"/>
    <property type="match status" value="1"/>
</dbReference>
<dbReference type="RefSeq" id="WP_315878191.1">
    <property type="nucleotide sequence ID" value="NZ_JAWCTQ010000014.1"/>
</dbReference>
<protein>
    <submittedName>
        <fullName evidence="3">FAD-dependent oxidoreductase</fullName>
    </submittedName>
</protein>
<organism evidence="3 4">
    <name type="scientific">Streptomyces tamarix</name>
    <dbReference type="NCBI Taxonomy" id="3078565"/>
    <lineage>
        <taxon>Bacteria</taxon>
        <taxon>Bacillati</taxon>
        <taxon>Actinomycetota</taxon>
        <taxon>Actinomycetes</taxon>
        <taxon>Kitasatosporales</taxon>
        <taxon>Streptomycetaceae</taxon>
        <taxon>Streptomyces</taxon>
    </lineage>
</organism>
<proteinExistence type="predicted"/>
<dbReference type="InterPro" id="IPR036188">
    <property type="entry name" value="FAD/NAD-bd_sf"/>
</dbReference>
<name>A0ABU3QK25_9ACTN</name>
<keyword evidence="4" id="KW-1185">Reference proteome</keyword>
<evidence type="ECO:0000256" key="1">
    <source>
        <dbReference type="SAM" id="MobiDB-lite"/>
    </source>
</evidence>
<dbReference type="SUPFAM" id="SSF51905">
    <property type="entry name" value="FAD/NAD(P)-binding domain"/>
    <property type="match status" value="1"/>
</dbReference>
<feature type="region of interest" description="Disordered" evidence="1">
    <location>
        <begin position="562"/>
        <end position="584"/>
    </location>
</feature>
<reference evidence="3 4" key="1">
    <citation type="submission" date="2023-09" db="EMBL/GenBank/DDBJ databases">
        <title>Streptomyces sp. nov.: A antagonism against Alternaria gaisen Producing Streptochlin, Isolated from Tamarix root soil.</title>
        <authorList>
            <person name="Chen Y."/>
        </authorList>
    </citation>
    <scope>NUCLEOTIDE SEQUENCE [LARGE SCALE GENOMIC DNA]</scope>
    <source>
        <strain evidence="3 4">TRM76323</strain>
    </source>
</reference>
<dbReference type="Gene3D" id="3.90.660.10">
    <property type="match status" value="1"/>
</dbReference>
<feature type="domain" description="Amine oxidase" evidence="2">
    <location>
        <begin position="52"/>
        <end position="552"/>
    </location>
</feature>
<evidence type="ECO:0000259" key="2">
    <source>
        <dbReference type="Pfam" id="PF01593"/>
    </source>
</evidence>